<evidence type="ECO:0000313" key="1">
    <source>
        <dbReference type="EMBL" id="KAH7842043.1"/>
    </source>
</evidence>
<sequence>MIEEKRFIFLLHFITAIEEQQNLQWTNISQVVFLGLRIVTPLISLDLLKYPKLCHNYFSSICRRSSQYHSVDILSWDFNTISELQNTLGLQSSTLVSHEYQGDQQNNGTEAPVGDSSSISTSSHGNRKVSWEDIEFYGRSWKKRMLTFQAYYIRHKLKKQIILFNNLLQHQSRFRPLFNFRSLFRRVSEDSHVHDHSLLSITLPACVGVGSCTNLFPADIL</sequence>
<gene>
    <name evidence="1" type="ORF">Vadar_000744</name>
</gene>
<comment type="caution">
    <text evidence="1">The sequence shown here is derived from an EMBL/GenBank/DDBJ whole genome shotgun (WGS) entry which is preliminary data.</text>
</comment>
<reference evidence="1 2" key="1">
    <citation type="journal article" date="2021" name="Hortic Res">
        <title>High-quality reference genome and annotation aids understanding of berry development for evergreen blueberry (Vaccinium darrowii).</title>
        <authorList>
            <person name="Yu J."/>
            <person name="Hulse-Kemp A.M."/>
            <person name="Babiker E."/>
            <person name="Staton M."/>
        </authorList>
    </citation>
    <scope>NUCLEOTIDE SEQUENCE [LARGE SCALE GENOMIC DNA]</scope>
    <source>
        <strain evidence="2">cv. NJ 8807/NJ 8810</strain>
        <tissue evidence="1">Young leaf</tissue>
    </source>
</reference>
<organism evidence="1 2">
    <name type="scientific">Vaccinium darrowii</name>
    <dbReference type="NCBI Taxonomy" id="229202"/>
    <lineage>
        <taxon>Eukaryota</taxon>
        <taxon>Viridiplantae</taxon>
        <taxon>Streptophyta</taxon>
        <taxon>Embryophyta</taxon>
        <taxon>Tracheophyta</taxon>
        <taxon>Spermatophyta</taxon>
        <taxon>Magnoliopsida</taxon>
        <taxon>eudicotyledons</taxon>
        <taxon>Gunneridae</taxon>
        <taxon>Pentapetalae</taxon>
        <taxon>asterids</taxon>
        <taxon>Ericales</taxon>
        <taxon>Ericaceae</taxon>
        <taxon>Vaccinioideae</taxon>
        <taxon>Vaccinieae</taxon>
        <taxon>Vaccinium</taxon>
    </lineage>
</organism>
<name>A0ACB7XNJ2_9ERIC</name>
<dbReference type="Proteomes" id="UP000828048">
    <property type="component" value="Chromosome 1"/>
</dbReference>
<protein>
    <submittedName>
        <fullName evidence="1">Uncharacterized protein</fullName>
    </submittedName>
</protein>
<keyword evidence="2" id="KW-1185">Reference proteome</keyword>
<dbReference type="EMBL" id="CM037151">
    <property type="protein sequence ID" value="KAH7842043.1"/>
    <property type="molecule type" value="Genomic_DNA"/>
</dbReference>
<evidence type="ECO:0000313" key="2">
    <source>
        <dbReference type="Proteomes" id="UP000828048"/>
    </source>
</evidence>
<proteinExistence type="predicted"/>
<accession>A0ACB7XNJ2</accession>